<evidence type="ECO:0000256" key="1">
    <source>
        <dbReference type="SAM" id="Phobius"/>
    </source>
</evidence>
<organism evidence="2">
    <name type="scientific">marine sediment metagenome</name>
    <dbReference type="NCBI Taxonomy" id="412755"/>
    <lineage>
        <taxon>unclassified sequences</taxon>
        <taxon>metagenomes</taxon>
        <taxon>ecological metagenomes</taxon>
    </lineage>
</organism>
<protein>
    <recommendedName>
        <fullName evidence="3">CDP-2,3-bis-(O-geranylgeranyl)-sn-glycerol synthase</fullName>
    </recommendedName>
</protein>
<accession>X1L898</accession>
<keyword evidence="1" id="KW-1133">Transmembrane helix</keyword>
<proteinExistence type="predicted"/>
<sequence>MSIGAPIGDLIGSFIKRRMGKERGGQIFLIDQLDFIAFSVIMVYPIFPIPWYFIIFIFISTPLVAIFSNVVAYYLDLKKVPW</sequence>
<dbReference type="AlphaFoldDB" id="X1L898"/>
<feature type="transmembrane region" description="Helical" evidence="1">
    <location>
        <begin position="53"/>
        <end position="75"/>
    </location>
</feature>
<dbReference type="Pfam" id="PF01864">
    <property type="entry name" value="CarS-like"/>
    <property type="match status" value="1"/>
</dbReference>
<dbReference type="EMBL" id="BARV01009378">
    <property type="protein sequence ID" value="GAI15527.1"/>
    <property type="molecule type" value="Genomic_DNA"/>
</dbReference>
<comment type="caution">
    <text evidence="2">The sequence shown here is derived from an EMBL/GenBank/DDBJ whole genome shotgun (WGS) entry which is preliminary data.</text>
</comment>
<name>X1L898_9ZZZZ</name>
<keyword evidence="1" id="KW-0812">Transmembrane</keyword>
<reference evidence="2" key="1">
    <citation type="journal article" date="2014" name="Front. Microbiol.">
        <title>High frequency of phylogenetically diverse reductive dehalogenase-homologous genes in deep subseafloor sedimentary metagenomes.</title>
        <authorList>
            <person name="Kawai M."/>
            <person name="Futagami T."/>
            <person name="Toyoda A."/>
            <person name="Takaki Y."/>
            <person name="Nishi S."/>
            <person name="Hori S."/>
            <person name="Arai W."/>
            <person name="Tsubouchi T."/>
            <person name="Morono Y."/>
            <person name="Uchiyama I."/>
            <person name="Ito T."/>
            <person name="Fujiyama A."/>
            <person name="Inagaki F."/>
            <person name="Takami H."/>
        </authorList>
    </citation>
    <scope>NUCLEOTIDE SEQUENCE</scope>
    <source>
        <strain evidence="2">Expedition CK06-06</strain>
    </source>
</reference>
<evidence type="ECO:0000313" key="2">
    <source>
        <dbReference type="EMBL" id="GAI15527.1"/>
    </source>
</evidence>
<dbReference type="PANTHER" id="PTHR39650:SF1">
    <property type="entry name" value="CDP-ARCHAEOL SYNTHASE"/>
    <property type="match status" value="1"/>
</dbReference>
<feature type="transmembrane region" description="Helical" evidence="1">
    <location>
        <begin position="27"/>
        <end position="47"/>
    </location>
</feature>
<keyword evidence="1" id="KW-0472">Membrane</keyword>
<evidence type="ECO:0008006" key="3">
    <source>
        <dbReference type="Google" id="ProtNLM"/>
    </source>
</evidence>
<dbReference type="InterPro" id="IPR032690">
    <property type="entry name" value="CarS"/>
</dbReference>
<dbReference type="PANTHER" id="PTHR39650">
    <property type="entry name" value="CDP-ARCHAEOL SYNTHASE"/>
    <property type="match status" value="1"/>
</dbReference>
<gene>
    <name evidence="2" type="ORF">S06H3_18523</name>
</gene>